<accession>A0A409WXU2</accession>
<gene>
    <name evidence="1" type="ORF">CVT25_004058</name>
</gene>
<proteinExistence type="predicted"/>
<dbReference type="AlphaFoldDB" id="A0A409WXU2"/>
<organism evidence="1 2">
    <name type="scientific">Psilocybe cyanescens</name>
    <dbReference type="NCBI Taxonomy" id="93625"/>
    <lineage>
        <taxon>Eukaryota</taxon>
        <taxon>Fungi</taxon>
        <taxon>Dikarya</taxon>
        <taxon>Basidiomycota</taxon>
        <taxon>Agaricomycotina</taxon>
        <taxon>Agaricomycetes</taxon>
        <taxon>Agaricomycetidae</taxon>
        <taxon>Agaricales</taxon>
        <taxon>Agaricineae</taxon>
        <taxon>Strophariaceae</taxon>
        <taxon>Psilocybe</taxon>
    </lineage>
</organism>
<protein>
    <submittedName>
        <fullName evidence="1">Uncharacterized protein</fullName>
    </submittedName>
</protein>
<dbReference type="Proteomes" id="UP000283269">
    <property type="component" value="Unassembled WGS sequence"/>
</dbReference>
<keyword evidence="2" id="KW-1185">Reference proteome</keyword>
<name>A0A409WXU2_PSICY</name>
<comment type="caution">
    <text evidence="1">The sequence shown here is derived from an EMBL/GenBank/DDBJ whole genome shotgun (WGS) entry which is preliminary data.</text>
</comment>
<dbReference type="InParanoid" id="A0A409WXU2"/>
<evidence type="ECO:0000313" key="2">
    <source>
        <dbReference type="Proteomes" id="UP000283269"/>
    </source>
</evidence>
<evidence type="ECO:0000313" key="1">
    <source>
        <dbReference type="EMBL" id="PPQ83316.1"/>
    </source>
</evidence>
<dbReference type="EMBL" id="NHYD01003028">
    <property type="protein sequence ID" value="PPQ83316.1"/>
    <property type="molecule type" value="Genomic_DNA"/>
</dbReference>
<reference evidence="1 2" key="1">
    <citation type="journal article" date="2018" name="Evol. Lett.">
        <title>Horizontal gene cluster transfer increased hallucinogenic mushroom diversity.</title>
        <authorList>
            <person name="Reynolds H.T."/>
            <person name="Vijayakumar V."/>
            <person name="Gluck-Thaler E."/>
            <person name="Korotkin H.B."/>
            <person name="Matheny P.B."/>
            <person name="Slot J.C."/>
        </authorList>
    </citation>
    <scope>NUCLEOTIDE SEQUENCE [LARGE SCALE GENOMIC DNA]</scope>
    <source>
        <strain evidence="1 2">2631</strain>
    </source>
</reference>
<sequence length="72" mass="8504">MQYLRNLRHLVYSREISLFGEHERNSRRLDVVHNPDARKLETRYQDIVETCQRPPADDQEVRVELGAAAVEN</sequence>